<dbReference type="InterPro" id="IPR012093">
    <property type="entry name" value="Pirin"/>
</dbReference>
<evidence type="ECO:0000256" key="1">
    <source>
        <dbReference type="ARBA" id="ARBA00008416"/>
    </source>
</evidence>
<keyword evidence="5" id="KW-1185">Reference proteome</keyword>
<reference evidence="4 5" key="1">
    <citation type="submission" date="2020-04" db="EMBL/GenBank/DDBJ databases">
        <title>Global-level population genomics: horizontal gene transfer, symbiosis and evolution in Rhizobia.</title>
        <authorList>
            <person name="Gai Y."/>
        </authorList>
    </citation>
    <scope>NUCLEOTIDE SEQUENCE [LARGE SCALE GENOMIC DNA]</scope>
    <source>
        <strain evidence="4 5">BLR33</strain>
    </source>
</reference>
<dbReference type="InterPro" id="IPR011051">
    <property type="entry name" value="RmlC_Cupin_sf"/>
</dbReference>
<dbReference type="Gene3D" id="2.60.120.10">
    <property type="entry name" value="Jelly Rolls"/>
    <property type="match status" value="1"/>
</dbReference>
<comment type="similarity">
    <text evidence="1 2">Belongs to the pirin family.</text>
</comment>
<organism evidence="4 5">
    <name type="scientific">Rhizobium lentis</name>
    <dbReference type="NCBI Taxonomy" id="1138194"/>
    <lineage>
        <taxon>Bacteria</taxon>
        <taxon>Pseudomonadati</taxon>
        <taxon>Pseudomonadota</taxon>
        <taxon>Alphaproteobacteria</taxon>
        <taxon>Hyphomicrobiales</taxon>
        <taxon>Rhizobiaceae</taxon>
        <taxon>Rhizobium/Agrobacterium group</taxon>
        <taxon>Rhizobium</taxon>
    </lineage>
</organism>
<evidence type="ECO:0000313" key="4">
    <source>
        <dbReference type="EMBL" id="MBX5088422.1"/>
    </source>
</evidence>
<evidence type="ECO:0000256" key="2">
    <source>
        <dbReference type="RuleBase" id="RU003457"/>
    </source>
</evidence>
<dbReference type="PANTHER" id="PTHR43212:SF3">
    <property type="entry name" value="QUERCETIN 2,3-DIOXYGENASE"/>
    <property type="match status" value="1"/>
</dbReference>
<dbReference type="Pfam" id="PF02678">
    <property type="entry name" value="Pirin"/>
    <property type="match status" value="1"/>
</dbReference>
<evidence type="ECO:0000313" key="5">
    <source>
        <dbReference type="Proteomes" id="UP000770629"/>
    </source>
</evidence>
<dbReference type="InterPro" id="IPR003829">
    <property type="entry name" value="Pirin_N_dom"/>
</dbReference>
<dbReference type="Proteomes" id="UP000770629">
    <property type="component" value="Unassembled WGS sequence"/>
</dbReference>
<evidence type="ECO:0000259" key="3">
    <source>
        <dbReference type="Pfam" id="PF02678"/>
    </source>
</evidence>
<accession>A0ABS7I9B1</accession>
<dbReference type="InterPro" id="IPR014710">
    <property type="entry name" value="RmlC-like_jellyroll"/>
</dbReference>
<dbReference type="RefSeq" id="WP_221118578.1">
    <property type="nucleotide sequence ID" value="NZ_JABDYF010000001.1"/>
</dbReference>
<gene>
    <name evidence="4" type="ORF">HJB60_04435</name>
</gene>
<protein>
    <submittedName>
        <fullName evidence="4">Pirin family protein</fullName>
    </submittedName>
</protein>
<name>A0ABS7I9B1_9HYPH</name>
<feature type="domain" description="Pirin N-terminal" evidence="3">
    <location>
        <begin position="51"/>
        <end position="117"/>
    </location>
</feature>
<dbReference type="EMBL" id="JABDYF010000001">
    <property type="protein sequence ID" value="MBX5088422.1"/>
    <property type="molecule type" value="Genomic_DNA"/>
</dbReference>
<comment type="caution">
    <text evidence="4">The sequence shown here is derived from an EMBL/GenBank/DDBJ whole genome shotgun (WGS) entry which is preliminary data.</text>
</comment>
<dbReference type="PANTHER" id="PTHR43212">
    <property type="entry name" value="QUERCETIN 2,3-DIOXYGENASE"/>
    <property type="match status" value="1"/>
</dbReference>
<sequence>MTITKVPAGRMRGDVSQGFGVEILYPGLTLTSDDSGIGPIGRIDRAQVQSGHVISMHPHRDDEILTYIRSGEMLHRDTVGNEKTLGKTHFMMMNAGHTFQHEELMLGDRPVRALQIFLRPNAPDLEPMVQFHEFPEEDSVDSWRLIAGPSAAPLKVRSDVRVFDARIGERVQLRLPAEETGRNTLLYVYSGKVAIAGEVISEGQSVFSTAAYDDLTAWAESDVLLFSMDPAAEVYRGGMFSGNQRRRA</sequence>
<dbReference type="SUPFAM" id="SSF51182">
    <property type="entry name" value="RmlC-like cupins"/>
    <property type="match status" value="1"/>
</dbReference>
<proteinExistence type="inferred from homology"/>